<dbReference type="EMBL" id="CP032382">
    <property type="protein sequence ID" value="AYB33510.1"/>
    <property type="molecule type" value="Genomic_DNA"/>
</dbReference>
<protein>
    <submittedName>
        <fullName evidence="2">Xanthine dehydrogenase family protein molybdopterin-binding subunit</fullName>
    </submittedName>
</protein>
<dbReference type="InterPro" id="IPR008274">
    <property type="entry name" value="AldOxase/xan_DH_MoCoBD1"/>
</dbReference>
<dbReference type="InterPro" id="IPR012368">
    <property type="entry name" value="OxRdtase_Mopterin-bd_su_IorB"/>
</dbReference>
<proteinExistence type="predicted"/>
<dbReference type="OrthoDB" id="9767994at2"/>
<keyword evidence="3" id="KW-1185">Reference proteome</keyword>
<evidence type="ECO:0000313" key="2">
    <source>
        <dbReference type="EMBL" id="AYB33510.1"/>
    </source>
</evidence>
<dbReference type="InterPro" id="IPR046867">
    <property type="entry name" value="AldOxase/xan_DH_MoCoBD2"/>
</dbReference>
<dbReference type="InterPro" id="IPR052516">
    <property type="entry name" value="N-heterocyclic_Hydroxylase"/>
</dbReference>
<name>A0A385SUX6_9BACT</name>
<sequence>MESTRNFSRRAFLQQAGLSGIALTLGCHWPALGKSVGEIIHGGALEEAATELMTWISIDGAGKITLFNHRSEMGQGTWQAIPQMIAEELEVNMDQVSIQSVPGHPQKYGPQPQEGSFSVRGWYQQLLRMGASAREMLIEAAAKQWRVDATECYAENGQVVHRSTGKKLSYGALVKDAAQLPPPKQVKLKERKDYKIIGKSLPRKDIAAKTNGTAVFGLDKKLPGMLYAVVERNPRFRGKVKSFDDTATRSINGVKRVFKVQRAVFGLLYEGVAVVADSFWTAQQGRKLLKVEWDDDGFEHLDSEQLYARMHADLNKPLPSDVFETAFKDSAATITSEYEMPYQSHSCMEPLNCTADVREDRIEIWGPIQEAVWIQADLSERMHVPIEKVTVNMTFLGGGFGRKAFTDYPYEAALISKEMKAPVQVIWTREDDMTLGPFRSGESYRCRGGVDAQKKIFSFQVISAGQPMGTGADEDGTPEPVTENRGGLAGLVSDYYKAIPHYSFGSMSIKSPIPTMWWRAPGANTSAFAGESFVDELAHLAKQDPLEFRKAHLPSDRYRALVNKLAEISHWTSRRKNDGWGMAITECFGSLVGQVVKVSRRQDKKVKIDKVFAVMDCGWYVNPDTIRAQVEGSIVMALGAAINHATHFKDGMAVEKNFNTYLMPRLVEIPDIEVHIMENDEKPGGVGEPALPAFAPALGNAIFDLTGTRIRKLPFKLEDV</sequence>
<dbReference type="InterPro" id="IPR037165">
    <property type="entry name" value="AldOxase/xan_DH_Mopterin-bd_sf"/>
</dbReference>
<feature type="domain" description="Aldehyde oxidase/xanthine dehydrogenase a/b hammerhead" evidence="1">
    <location>
        <begin position="211"/>
        <end position="297"/>
    </location>
</feature>
<dbReference type="RefSeq" id="WP_119756744.1">
    <property type="nucleotide sequence ID" value="NZ_CP032382.1"/>
</dbReference>
<dbReference type="PROSITE" id="PS51257">
    <property type="entry name" value="PROKAR_LIPOPROTEIN"/>
    <property type="match status" value="1"/>
</dbReference>
<dbReference type="InterPro" id="IPR000674">
    <property type="entry name" value="Ald_Oxase/Xan_DH_a/b"/>
</dbReference>
<gene>
    <name evidence="2" type="ORF">D4L85_24265</name>
</gene>
<dbReference type="Gene3D" id="3.90.1170.50">
    <property type="entry name" value="Aldehyde oxidase/xanthine dehydrogenase, a/b hammerhead"/>
    <property type="match status" value="1"/>
</dbReference>
<dbReference type="Proteomes" id="UP000266183">
    <property type="component" value="Chromosome"/>
</dbReference>
<dbReference type="PANTHER" id="PTHR47495:SF2">
    <property type="entry name" value="ALDEHYDE DEHYDROGENASE"/>
    <property type="match status" value="1"/>
</dbReference>
<dbReference type="Pfam" id="PF02738">
    <property type="entry name" value="MoCoBD_1"/>
    <property type="match status" value="1"/>
</dbReference>
<dbReference type="PANTHER" id="PTHR47495">
    <property type="entry name" value="ALDEHYDE DEHYDROGENASE"/>
    <property type="match status" value="1"/>
</dbReference>
<dbReference type="Pfam" id="PF20256">
    <property type="entry name" value="MoCoBD_2"/>
    <property type="match status" value="2"/>
</dbReference>
<reference evidence="3" key="1">
    <citation type="submission" date="2018-09" db="EMBL/GenBank/DDBJ databases">
        <title>Chryseolinea sp. KIS68-18 isolated from soil.</title>
        <authorList>
            <person name="Weon H.-Y."/>
            <person name="Kwon S.-W."/>
            <person name="Lee S.A."/>
        </authorList>
    </citation>
    <scope>NUCLEOTIDE SEQUENCE [LARGE SCALE GENOMIC DNA]</scope>
    <source>
        <strain evidence="3">KIS68-18</strain>
    </source>
</reference>
<dbReference type="SMART" id="SM01008">
    <property type="entry name" value="Ald_Xan_dh_C"/>
    <property type="match status" value="1"/>
</dbReference>
<dbReference type="KEGG" id="chk:D4L85_24265"/>
<dbReference type="PROSITE" id="PS51318">
    <property type="entry name" value="TAT"/>
    <property type="match status" value="1"/>
</dbReference>
<dbReference type="GO" id="GO:0016491">
    <property type="term" value="F:oxidoreductase activity"/>
    <property type="evidence" value="ECO:0007669"/>
    <property type="project" value="InterPro"/>
</dbReference>
<dbReference type="SUPFAM" id="SSF56003">
    <property type="entry name" value="Molybdenum cofactor-binding domain"/>
    <property type="match status" value="2"/>
</dbReference>
<organism evidence="2 3">
    <name type="scientific">Chryseolinea soli</name>
    <dbReference type="NCBI Taxonomy" id="2321403"/>
    <lineage>
        <taxon>Bacteria</taxon>
        <taxon>Pseudomonadati</taxon>
        <taxon>Bacteroidota</taxon>
        <taxon>Cytophagia</taxon>
        <taxon>Cytophagales</taxon>
        <taxon>Fulvivirgaceae</taxon>
        <taxon>Chryseolinea</taxon>
    </lineage>
</organism>
<dbReference type="InterPro" id="IPR006311">
    <property type="entry name" value="TAT_signal"/>
</dbReference>
<dbReference type="Gene3D" id="3.30.365.10">
    <property type="entry name" value="Aldehyde oxidase/xanthine dehydrogenase, molybdopterin binding domain"/>
    <property type="match status" value="4"/>
</dbReference>
<evidence type="ECO:0000313" key="3">
    <source>
        <dbReference type="Proteomes" id="UP000266183"/>
    </source>
</evidence>
<dbReference type="PIRSF" id="PIRSF036389">
    <property type="entry name" value="IOR_B"/>
    <property type="match status" value="1"/>
</dbReference>
<accession>A0A385SUX6</accession>
<evidence type="ECO:0000259" key="1">
    <source>
        <dbReference type="SMART" id="SM01008"/>
    </source>
</evidence>
<dbReference type="AlphaFoldDB" id="A0A385SUX6"/>